<feature type="domain" description="SGNH hydrolase-type esterase" evidence="2">
    <location>
        <begin position="79"/>
        <end position="246"/>
    </location>
</feature>
<dbReference type="Gene3D" id="3.40.50.1110">
    <property type="entry name" value="SGNH hydrolase"/>
    <property type="match status" value="1"/>
</dbReference>
<evidence type="ECO:0000256" key="1">
    <source>
        <dbReference type="SAM" id="SignalP"/>
    </source>
</evidence>
<keyword evidence="4" id="KW-1185">Reference proteome</keyword>
<evidence type="ECO:0000313" key="3">
    <source>
        <dbReference type="EMBL" id="MFC3053219.1"/>
    </source>
</evidence>
<dbReference type="InterPro" id="IPR013830">
    <property type="entry name" value="SGNH_hydro"/>
</dbReference>
<gene>
    <name evidence="3" type="ORF">ACFOKA_15005</name>
</gene>
<dbReference type="InterPro" id="IPR051532">
    <property type="entry name" value="Ester_Hydrolysis_Enzymes"/>
</dbReference>
<name>A0ABV7D981_9PROT</name>
<dbReference type="RefSeq" id="WP_194212914.1">
    <property type="nucleotide sequence ID" value="NZ_CP061205.1"/>
</dbReference>
<dbReference type="Pfam" id="PF13472">
    <property type="entry name" value="Lipase_GDSL_2"/>
    <property type="match status" value="1"/>
</dbReference>
<proteinExistence type="predicted"/>
<feature type="signal peptide" evidence="1">
    <location>
        <begin position="1"/>
        <end position="28"/>
    </location>
</feature>
<evidence type="ECO:0000259" key="2">
    <source>
        <dbReference type="Pfam" id="PF13472"/>
    </source>
</evidence>
<organism evidence="3 4">
    <name type="scientific">Kordiimonas pumila</name>
    <dbReference type="NCBI Taxonomy" id="2161677"/>
    <lineage>
        <taxon>Bacteria</taxon>
        <taxon>Pseudomonadati</taxon>
        <taxon>Pseudomonadota</taxon>
        <taxon>Alphaproteobacteria</taxon>
        <taxon>Kordiimonadales</taxon>
        <taxon>Kordiimonadaceae</taxon>
        <taxon>Kordiimonas</taxon>
    </lineage>
</organism>
<comment type="caution">
    <text evidence="3">The sequence shown here is derived from an EMBL/GenBank/DDBJ whole genome shotgun (WGS) entry which is preliminary data.</text>
</comment>
<dbReference type="Proteomes" id="UP001595444">
    <property type="component" value="Unassembled WGS sequence"/>
</dbReference>
<reference evidence="4" key="1">
    <citation type="journal article" date="2019" name="Int. J. Syst. Evol. Microbiol.">
        <title>The Global Catalogue of Microorganisms (GCM) 10K type strain sequencing project: providing services to taxonomists for standard genome sequencing and annotation.</title>
        <authorList>
            <consortium name="The Broad Institute Genomics Platform"/>
            <consortium name="The Broad Institute Genome Sequencing Center for Infectious Disease"/>
            <person name="Wu L."/>
            <person name="Ma J."/>
        </authorList>
    </citation>
    <scope>NUCLEOTIDE SEQUENCE [LARGE SCALE GENOMIC DNA]</scope>
    <source>
        <strain evidence="4">KCTC 62164</strain>
    </source>
</reference>
<dbReference type="PANTHER" id="PTHR30383">
    <property type="entry name" value="THIOESTERASE 1/PROTEASE 1/LYSOPHOSPHOLIPASE L1"/>
    <property type="match status" value="1"/>
</dbReference>
<dbReference type="SUPFAM" id="SSF52266">
    <property type="entry name" value="SGNH hydrolase"/>
    <property type="match status" value="1"/>
</dbReference>
<accession>A0ABV7D981</accession>
<feature type="chain" id="PRO_5046988292" evidence="1">
    <location>
        <begin position="29"/>
        <end position="261"/>
    </location>
</feature>
<dbReference type="EMBL" id="JBHRSL010000012">
    <property type="protein sequence ID" value="MFC3053219.1"/>
    <property type="molecule type" value="Genomic_DNA"/>
</dbReference>
<dbReference type="PANTHER" id="PTHR30383:SF5">
    <property type="entry name" value="SGNH HYDROLASE-TYPE ESTERASE DOMAIN-CONTAINING PROTEIN"/>
    <property type="match status" value="1"/>
</dbReference>
<evidence type="ECO:0000313" key="4">
    <source>
        <dbReference type="Proteomes" id="UP001595444"/>
    </source>
</evidence>
<keyword evidence="1" id="KW-0732">Signal</keyword>
<dbReference type="InterPro" id="IPR036514">
    <property type="entry name" value="SGNH_hydro_sf"/>
</dbReference>
<protein>
    <submittedName>
        <fullName evidence="3">GDSL-type esterase/lipase family protein</fullName>
    </submittedName>
</protein>
<sequence>MKNRITKPITVVLGMAIPVIMGLGPATAGQPSSMGDITLRDFAAKWMMQLSDIANIGYYAAANEALLEAPDNRRRVVLMGDSITFHWEPESLPKVKGVQLINRGIAGQNSSQMLLRFEDDVVALGPKAVVILAGTNDLRSFVGSPRDATPQMVARLSRNIMAMCDIANAHGIYVVLSAIPPVGAGQDPNKRDPEAILIANEWLHQFAKKRGYAFVDYYNNLVGDNGYLVPELTHDGLHPNIVGYRRMSSVFQRSLETLFVK</sequence>